<proteinExistence type="predicted"/>
<dbReference type="Proteomes" id="UP001164746">
    <property type="component" value="Chromosome 2"/>
</dbReference>
<accession>A0ABY7DIZ0</accession>
<keyword evidence="2" id="KW-1185">Reference proteome</keyword>
<dbReference type="EMBL" id="CP111013">
    <property type="protein sequence ID" value="WAQ97173.1"/>
    <property type="molecule type" value="Genomic_DNA"/>
</dbReference>
<evidence type="ECO:0000313" key="1">
    <source>
        <dbReference type="EMBL" id="WAQ97173.1"/>
    </source>
</evidence>
<evidence type="ECO:0000313" key="2">
    <source>
        <dbReference type="Proteomes" id="UP001164746"/>
    </source>
</evidence>
<feature type="non-terminal residue" evidence="1">
    <location>
        <position position="1"/>
    </location>
</feature>
<sequence>MIEIQIRSCPYTQLCNVHREAYDYPGYLDPCCGACSCDLEVCLDTNNCCLDIILNYSTQFPPQTKLSKSCIPLEIGQTSGVGYRSHMYAVSSCTRHKDQSEYISINKCENKYVAGGVGSVIDIVPCFDRLNRTLFRNRHCAYCNGVLDVDLEYFNTSLTCETLIDGSRDETVLLDKILEKRSCKIAFHPEPEFEIYSCTGAVNSCNQTGLWTIYNADIEAACLAYTSVYSLDSLSELSRFKNIFCYICNGYDPNDLRQLCQIPYYMDKHSEIFSFSGLLNVQRSLDDMSAVRVNENPDEENTFCSIARSLVGKCVPMSATVWNILIFLDIRAIPEQRLYVNMSEIDSMLLRLYDAIKDKFGPGFDDDICSRGASADIHASAETMLSSESFVNVVIIDFCIPLYVSAPIEIDLFFNIFREAFQNVKLNAFLGRNKPLQFSLNIIDKSNHPYDYLGDKGVYKRSTLGEFGALADIPESVDLPP</sequence>
<name>A0ABY7DIZ0_MYAAR</name>
<reference evidence="1" key="1">
    <citation type="submission" date="2022-11" db="EMBL/GenBank/DDBJ databases">
        <title>Centuries of genome instability and evolution in soft-shell clam transmissible cancer (bioRxiv).</title>
        <authorList>
            <person name="Hart S.F.M."/>
            <person name="Yonemitsu M.A."/>
            <person name="Giersch R.M."/>
            <person name="Beal B.F."/>
            <person name="Arriagada G."/>
            <person name="Davis B.W."/>
            <person name="Ostrander E.A."/>
            <person name="Goff S.P."/>
            <person name="Metzger M.J."/>
        </authorList>
    </citation>
    <scope>NUCLEOTIDE SEQUENCE</scope>
    <source>
        <strain evidence="1">MELC-2E11</strain>
        <tissue evidence="1">Siphon/mantle</tissue>
    </source>
</reference>
<gene>
    <name evidence="1" type="ORF">MAR_029863</name>
</gene>
<organism evidence="1 2">
    <name type="scientific">Mya arenaria</name>
    <name type="common">Soft-shell clam</name>
    <dbReference type="NCBI Taxonomy" id="6604"/>
    <lineage>
        <taxon>Eukaryota</taxon>
        <taxon>Metazoa</taxon>
        <taxon>Spiralia</taxon>
        <taxon>Lophotrochozoa</taxon>
        <taxon>Mollusca</taxon>
        <taxon>Bivalvia</taxon>
        <taxon>Autobranchia</taxon>
        <taxon>Heteroconchia</taxon>
        <taxon>Euheterodonta</taxon>
        <taxon>Imparidentia</taxon>
        <taxon>Neoheterodontei</taxon>
        <taxon>Myida</taxon>
        <taxon>Myoidea</taxon>
        <taxon>Myidae</taxon>
        <taxon>Mya</taxon>
    </lineage>
</organism>
<protein>
    <submittedName>
        <fullName evidence="1">Uncharacterized protein</fullName>
    </submittedName>
</protein>